<dbReference type="Proteomes" id="UP001589733">
    <property type="component" value="Unassembled WGS sequence"/>
</dbReference>
<keyword evidence="3" id="KW-1185">Reference proteome</keyword>
<proteinExistence type="predicted"/>
<feature type="chain" id="PRO_5047027204" description="Outer membrane protein beta-barrel domain-containing protein" evidence="1">
    <location>
        <begin position="20"/>
        <end position="156"/>
    </location>
</feature>
<evidence type="ECO:0008006" key="4">
    <source>
        <dbReference type="Google" id="ProtNLM"/>
    </source>
</evidence>
<evidence type="ECO:0000313" key="2">
    <source>
        <dbReference type="EMBL" id="MFB9990679.1"/>
    </source>
</evidence>
<evidence type="ECO:0000313" key="3">
    <source>
        <dbReference type="Proteomes" id="UP001589733"/>
    </source>
</evidence>
<organism evidence="2 3">
    <name type="scientific">Deinococcus oregonensis</name>
    <dbReference type="NCBI Taxonomy" id="1805970"/>
    <lineage>
        <taxon>Bacteria</taxon>
        <taxon>Thermotogati</taxon>
        <taxon>Deinococcota</taxon>
        <taxon>Deinococci</taxon>
        <taxon>Deinococcales</taxon>
        <taxon>Deinococcaceae</taxon>
        <taxon>Deinococcus</taxon>
    </lineage>
</organism>
<dbReference type="RefSeq" id="WP_380004842.1">
    <property type="nucleotide sequence ID" value="NZ_JBHLYR010000008.1"/>
</dbReference>
<reference evidence="2 3" key="1">
    <citation type="submission" date="2024-09" db="EMBL/GenBank/DDBJ databases">
        <authorList>
            <person name="Sun Q."/>
            <person name="Mori K."/>
        </authorList>
    </citation>
    <scope>NUCLEOTIDE SEQUENCE [LARGE SCALE GENOMIC DNA]</scope>
    <source>
        <strain evidence="2 3">JCM 13503</strain>
    </source>
</reference>
<protein>
    <recommendedName>
        <fullName evidence="4">Outer membrane protein beta-barrel domain-containing protein</fullName>
    </recommendedName>
</protein>
<evidence type="ECO:0000256" key="1">
    <source>
        <dbReference type="SAM" id="SignalP"/>
    </source>
</evidence>
<comment type="caution">
    <text evidence="2">The sequence shown here is derived from an EMBL/GenBank/DDBJ whole genome shotgun (WGS) entry which is preliminary data.</text>
</comment>
<feature type="signal peptide" evidence="1">
    <location>
        <begin position="1"/>
        <end position="19"/>
    </location>
</feature>
<keyword evidence="1" id="KW-0732">Signal</keyword>
<sequence>MKKALIGLALLAAASSASAATYVGGSIGTGLTVHLQNDLDATSAVRYGLNLDAVNLFRGGALALGGDVAYLNDITGQDLGGLSPYYGLGLGAYVSLGSPTGVSVYPNGILGLKFQVADPLSIFVEGSAGPSVTISSGGTGIGFGFGARIGLNYQLP</sequence>
<gene>
    <name evidence="2" type="ORF">ACFFLM_01570</name>
</gene>
<name>A0ABV6AT52_9DEIO</name>
<accession>A0ABV6AT52</accession>
<dbReference type="EMBL" id="JBHLYR010000008">
    <property type="protein sequence ID" value="MFB9990679.1"/>
    <property type="molecule type" value="Genomic_DNA"/>
</dbReference>